<feature type="transmembrane region" description="Helical" evidence="1">
    <location>
        <begin position="177"/>
        <end position="196"/>
    </location>
</feature>
<protein>
    <submittedName>
        <fullName evidence="2">Membrane protein</fullName>
    </submittedName>
</protein>
<feature type="transmembrane region" description="Helical" evidence="1">
    <location>
        <begin position="55"/>
        <end position="76"/>
    </location>
</feature>
<feature type="transmembrane region" description="Helical" evidence="1">
    <location>
        <begin position="15"/>
        <end position="35"/>
    </location>
</feature>
<keyword evidence="1" id="KW-0812">Transmembrane</keyword>
<feature type="transmembrane region" description="Helical" evidence="1">
    <location>
        <begin position="83"/>
        <end position="106"/>
    </location>
</feature>
<evidence type="ECO:0000313" key="3">
    <source>
        <dbReference type="Proteomes" id="UP000037432"/>
    </source>
</evidence>
<sequence>MGDWWQRNIIEPGKLPLLLALTAFVVTFLVTRVITRLIRAGKGPFRNIETGAVHIHHVVPGVVLTVIGGFCAVASGQRGFGSAAAAVVFGMGAGLVMDEFALILHLDDVYWTEAGRKSVEVVVLTAAVVGLFLLGYAPFGVNDLSDEELQNRGSVLSTIFGNFLLALIALAKGKARIAIFGVVIPFIALFGAVRLARPTSPWAKRFYRRRPRARARAQLRAYHHDKRWAGPSRKLQDWIGGAPDVDSARALERR</sequence>
<dbReference type="PATRIC" id="fig|1938.3.peg.6652"/>
<comment type="caution">
    <text evidence="2">The sequence shown here is derived from an EMBL/GenBank/DDBJ whole genome shotgun (WGS) entry which is preliminary data.</text>
</comment>
<keyword evidence="1" id="KW-0472">Membrane</keyword>
<gene>
    <name evidence="2" type="ORF">ACM01_33250</name>
</gene>
<dbReference type="RefSeq" id="WP_048585146.1">
    <property type="nucleotide sequence ID" value="NZ_LFNT01000054.1"/>
</dbReference>
<evidence type="ECO:0000313" key="2">
    <source>
        <dbReference type="EMBL" id="KMS69821.1"/>
    </source>
</evidence>
<accession>A0A0J7Z1G1</accession>
<proteinExistence type="predicted"/>
<keyword evidence="1" id="KW-1133">Transmembrane helix</keyword>
<reference evidence="2 3" key="1">
    <citation type="submission" date="2015-06" db="EMBL/GenBank/DDBJ databases">
        <authorList>
            <person name="Ju K.-S."/>
            <person name="Doroghazi J.R."/>
            <person name="Metcalf W.W."/>
        </authorList>
    </citation>
    <scope>NUCLEOTIDE SEQUENCE [LARGE SCALE GENOMIC DNA]</scope>
    <source>
        <strain evidence="2 3">NRRL 3414</strain>
    </source>
</reference>
<dbReference type="Proteomes" id="UP000037432">
    <property type="component" value="Unassembled WGS sequence"/>
</dbReference>
<organism evidence="2 3">
    <name type="scientific">Streptomyces viridochromogenes</name>
    <dbReference type="NCBI Taxonomy" id="1938"/>
    <lineage>
        <taxon>Bacteria</taxon>
        <taxon>Bacillati</taxon>
        <taxon>Actinomycetota</taxon>
        <taxon>Actinomycetes</taxon>
        <taxon>Kitasatosporales</taxon>
        <taxon>Streptomycetaceae</taxon>
        <taxon>Streptomyces</taxon>
    </lineage>
</organism>
<evidence type="ECO:0000256" key="1">
    <source>
        <dbReference type="SAM" id="Phobius"/>
    </source>
</evidence>
<dbReference type="EMBL" id="LFNT01000054">
    <property type="protein sequence ID" value="KMS69821.1"/>
    <property type="molecule type" value="Genomic_DNA"/>
</dbReference>
<feature type="transmembrane region" description="Helical" evidence="1">
    <location>
        <begin position="121"/>
        <end position="141"/>
    </location>
</feature>
<dbReference type="AlphaFoldDB" id="A0A0J7Z1G1"/>
<feature type="transmembrane region" description="Helical" evidence="1">
    <location>
        <begin position="153"/>
        <end position="171"/>
    </location>
</feature>
<name>A0A0J7Z1G1_STRVR</name>
<dbReference type="OrthoDB" id="8535577at2"/>